<evidence type="ECO:0000313" key="2">
    <source>
        <dbReference type="Proteomes" id="UP000653674"/>
    </source>
</evidence>
<reference evidence="1" key="1">
    <citation type="submission" date="2021-01" db="EMBL/GenBank/DDBJ databases">
        <title>Whole genome shotgun sequence of Planosporangium flavigriseum NBRC 105377.</title>
        <authorList>
            <person name="Komaki H."/>
            <person name="Tamura T."/>
        </authorList>
    </citation>
    <scope>NUCLEOTIDE SEQUENCE</scope>
    <source>
        <strain evidence="1">NBRC 105377</strain>
    </source>
</reference>
<proteinExistence type="predicted"/>
<organism evidence="1 2">
    <name type="scientific">Planosporangium flavigriseum</name>
    <dbReference type="NCBI Taxonomy" id="373681"/>
    <lineage>
        <taxon>Bacteria</taxon>
        <taxon>Bacillati</taxon>
        <taxon>Actinomycetota</taxon>
        <taxon>Actinomycetes</taxon>
        <taxon>Micromonosporales</taxon>
        <taxon>Micromonosporaceae</taxon>
        <taxon>Planosporangium</taxon>
    </lineage>
</organism>
<name>A0A8J3LW85_9ACTN</name>
<sequence>MHCKFENNDEEIELNTVGPVTAVVARMDGRGWEDVGAARTTLAKVADVVAIPVGGAR</sequence>
<dbReference type="EMBL" id="BONU01000024">
    <property type="protein sequence ID" value="GIG74964.1"/>
    <property type="molecule type" value="Genomic_DNA"/>
</dbReference>
<comment type="caution">
    <text evidence="1">The sequence shown here is derived from an EMBL/GenBank/DDBJ whole genome shotgun (WGS) entry which is preliminary data.</text>
</comment>
<accession>A0A8J3LW85</accession>
<dbReference type="Proteomes" id="UP000653674">
    <property type="component" value="Unassembled WGS sequence"/>
</dbReference>
<keyword evidence="2" id="KW-1185">Reference proteome</keyword>
<dbReference type="AlphaFoldDB" id="A0A8J3LW85"/>
<gene>
    <name evidence="1" type="ORF">Pfl04_33680</name>
</gene>
<evidence type="ECO:0000313" key="1">
    <source>
        <dbReference type="EMBL" id="GIG74964.1"/>
    </source>
</evidence>
<protein>
    <submittedName>
        <fullName evidence="1">Uncharacterized protein</fullName>
    </submittedName>
</protein>